<dbReference type="KEGG" id="rir:BN877_I2443"/>
<evidence type="ECO:0000313" key="2">
    <source>
        <dbReference type="EMBL" id="CDI09331.1"/>
    </source>
</evidence>
<dbReference type="Proteomes" id="UP000016944">
    <property type="component" value="Chromosome I"/>
</dbReference>
<dbReference type="EMBL" id="HG518322">
    <property type="protein sequence ID" value="CDI09331.1"/>
    <property type="molecule type" value="Genomic_DNA"/>
</dbReference>
<feature type="region of interest" description="Disordered" evidence="1">
    <location>
        <begin position="66"/>
        <end position="94"/>
    </location>
</feature>
<protein>
    <submittedName>
        <fullName evidence="2">Uncharacterized protein</fullName>
    </submittedName>
</protein>
<gene>
    <name evidence="2" type="ORF">BN877_I2443</name>
</gene>
<evidence type="ECO:0000256" key="1">
    <source>
        <dbReference type="SAM" id="MobiDB-lite"/>
    </source>
</evidence>
<sequence>MCGCWRSGERTRKPHVMEKTAPSTCHRRCSARLAWHVEDPGHQGFDSRIIGWDCLCIMHTPKKAGPVPAIRTGRLPRGMAPLKGEAPGRILRKS</sequence>
<accession>U4Q9W7</accession>
<dbReference type="AlphaFoldDB" id="U4Q9W7"/>
<proteinExistence type="predicted"/>
<dbReference type="HOGENOM" id="CLU_2384158_0_0_5"/>
<evidence type="ECO:0000313" key="3">
    <source>
        <dbReference type="Proteomes" id="UP000016944"/>
    </source>
</evidence>
<name>U4Q9W7_9HYPH</name>
<organism evidence="2 3">
    <name type="scientific">Agrobacterium pusense</name>
    <dbReference type="NCBI Taxonomy" id="648995"/>
    <lineage>
        <taxon>Bacteria</taxon>
        <taxon>Pseudomonadati</taxon>
        <taxon>Pseudomonadota</taxon>
        <taxon>Alphaproteobacteria</taxon>
        <taxon>Hyphomicrobiales</taxon>
        <taxon>Rhizobiaceae</taxon>
        <taxon>Rhizobium/Agrobacterium group</taxon>
        <taxon>Agrobacterium</taxon>
    </lineage>
</organism>
<reference evidence="2 3" key="1">
    <citation type="journal article" date="2013" name="Genome Announc.">
        <title>Complete Genome Sequence of the Sesbania Symbiont and Rice Growth-Promoting Endophyte Rhizobium sp. Strain IRBG74.</title>
        <authorList>
            <person name="Crook M.B."/>
            <person name="Mitra S."/>
            <person name="Ane J.M."/>
            <person name="Sadowsky M.J."/>
            <person name="Gyaneshwar P."/>
        </authorList>
    </citation>
    <scope>NUCLEOTIDE SEQUENCE [LARGE SCALE GENOMIC DNA]</scope>
    <source>
        <strain evidence="2 3">IRBG74</strain>
    </source>
</reference>